<keyword evidence="13" id="KW-0406">Ion transport</keyword>
<feature type="region of interest" description="Disordered" evidence="18">
    <location>
        <begin position="131"/>
        <end position="171"/>
    </location>
</feature>
<dbReference type="InterPro" id="IPR001925">
    <property type="entry name" value="Porin_Euk"/>
</dbReference>
<evidence type="ECO:0000256" key="11">
    <source>
        <dbReference type="ARBA" id="ARBA00022787"/>
    </source>
</evidence>
<dbReference type="InterPro" id="IPR023614">
    <property type="entry name" value="Porin_dom_sf"/>
</dbReference>
<dbReference type="InterPro" id="IPR041406">
    <property type="entry name" value="CSN4_HTH"/>
</dbReference>
<dbReference type="InterPro" id="IPR036388">
    <property type="entry name" value="WH-like_DNA-bd_sf"/>
</dbReference>
<evidence type="ECO:0000256" key="12">
    <source>
        <dbReference type="ARBA" id="ARBA00022790"/>
    </source>
</evidence>
<dbReference type="PANTHER" id="PTHR10855:SF2">
    <property type="entry name" value="COP9 SIGNALOSOME COMPLEX SUBUNIT 4"/>
    <property type="match status" value="1"/>
</dbReference>
<dbReference type="FunFam" id="2.40.160.10:FF:000001">
    <property type="entry name" value="Voltage-dependent anion-selective channel protein 2"/>
    <property type="match status" value="1"/>
</dbReference>
<comment type="subcellular location">
    <subcellularLocation>
        <location evidence="3">Cytoplasm</location>
    </subcellularLocation>
    <subcellularLocation>
        <location evidence="2">Mitochondrion outer membrane</location>
    </subcellularLocation>
    <subcellularLocation>
        <location evidence="1">Nucleus</location>
    </subcellularLocation>
</comment>
<protein>
    <recommendedName>
        <fullName evidence="6">COP9 signalosome complex subunit 4</fullName>
    </recommendedName>
</protein>
<evidence type="ECO:0000256" key="5">
    <source>
        <dbReference type="ARBA" id="ARBA00010417"/>
    </source>
</evidence>
<evidence type="ECO:0000256" key="6">
    <source>
        <dbReference type="ARBA" id="ARBA00014881"/>
    </source>
</evidence>
<dbReference type="InterPro" id="IPR036390">
    <property type="entry name" value="WH_DNA-bd_sf"/>
</dbReference>
<dbReference type="GO" id="GO:0005741">
    <property type="term" value="C:mitochondrial outer membrane"/>
    <property type="evidence" value="ECO:0007669"/>
    <property type="project" value="UniProtKB-SubCell"/>
</dbReference>
<evidence type="ECO:0000256" key="9">
    <source>
        <dbReference type="ARBA" id="ARBA00022490"/>
    </source>
</evidence>
<dbReference type="Gene3D" id="2.40.160.10">
    <property type="entry name" value="Porin"/>
    <property type="match status" value="1"/>
</dbReference>
<dbReference type="Pfam" id="PF22241">
    <property type="entry name" value="PSMD12-CSN4_N"/>
    <property type="match status" value="1"/>
</dbReference>
<keyword evidence="14" id="KW-0626">Porin</keyword>
<dbReference type="AlphaFoldDB" id="A0A182X350"/>
<keyword evidence="16" id="KW-0472">Membrane</keyword>
<keyword evidence="9" id="KW-0963">Cytoplasm</keyword>
<feature type="compositionally biased region" description="Low complexity" evidence="18">
    <location>
        <begin position="146"/>
        <end position="155"/>
    </location>
</feature>
<dbReference type="VEuPathDB" id="VectorBase:AQUA004225"/>
<keyword evidence="21" id="KW-1185">Reference proteome</keyword>
<evidence type="ECO:0000313" key="20">
    <source>
        <dbReference type="EnsemblMetazoa" id="AQUA004225-PA"/>
    </source>
</evidence>
<dbReference type="GO" id="GO:0005829">
    <property type="term" value="C:cytosol"/>
    <property type="evidence" value="ECO:0007669"/>
    <property type="project" value="TreeGrafter"/>
</dbReference>
<dbReference type="FunFam" id="1.10.10.10:FF:000130">
    <property type="entry name" value="COP9 signalosome complex subunit 4"/>
    <property type="match status" value="1"/>
</dbReference>
<name>A0A182X350_ANOQN</name>
<evidence type="ECO:0000256" key="13">
    <source>
        <dbReference type="ARBA" id="ARBA00023065"/>
    </source>
</evidence>
<dbReference type="EnsemblMetazoa" id="AQUA004225-RA">
    <property type="protein sequence ID" value="AQUA004225-PA"/>
    <property type="gene ID" value="AQUA004225"/>
</dbReference>
<dbReference type="InterPro" id="IPR027246">
    <property type="entry name" value="Porin_Euk/Tom40"/>
</dbReference>
<evidence type="ECO:0000256" key="10">
    <source>
        <dbReference type="ARBA" id="ARBA00022692"/>
    </source>
</evidence>
<keyword evidence="7" id="KW-0813">Transport</keyword>
<comment type="similarity">
    <text evidence="4">Belongs to the eukaryotic mitochondrial porin family.</text>
</comment>
<feature type="domain" description="PCI" evidence="19">
    <location>
        <begin position="554"/>
        <end position="723"/>
    </location>
</feature>
<dbReference type="SMART" id="SM00088">
    <property type="entry name" value="PINT"/>
    <property type="match status" value="1"/>
</dbReference>
<keyword evidence="10" id="KW-0812">Transmembrane</keyword>
<evidence type="ECO:0000256" key="1">
    <source>
        <dbReference type="ARBA" id="ARBA00004123"/>
    </source>
</evidence>
<evidence type="ECO:0000259" key="19">
    <source>
        <dbReference type="PROSITE" id="PS50250"/>
    </source>
</evidence>
<keyword evidence="17" id="KW-0539">Nucleus</keyword>
<dbReference type="STRING" id="34691.A0A182X350"/>
<evidence type="ECO:0000313" key="21">
    <source>
        <dbReference type="Proteomes" id="UP000076407"/>
    </source>
</evidence>
<dbReference type="GO" id="GO:0008180">
    <property type="term" value="C:COP9 signalosome"/>
    <property type="evidence" value="ECO:0007669"/>
    <property type="project" value="UniProtKB-KW"/>
</dbReference>
<dbReference type="Gene3D" id="1.10.10.10">
    <property type="entry name" value="Winged helix-like DNA-binding domain superfamily/Winged helix DNA-binding domain"/>
    <property type="match status" value="1"/>
</dbReference>
<dbReference type="GO" id="GO:0046930">
    <property type="term" value="C:pore complex"/>
    <property type="evidence" value="ECO:0007669"/>
    <property type="project" value="UniProtKB-KW"/>
</dbReference>
<evidence type="ECO:0000256" key="17">
    <source>
        <dbReference type="ARBA" id="ARBA00023242"/>
    </source>
</evidence>
<dbReference type="PROSITE" id="PS50250">
    <property type="entry name" value="PCI"/>
    <property type="match status" value="1"/>
</dbReference>
<dbReference type="InterPro" id="IPR040134">
    <property type="entry name" value="PSMD12/CSN4"/>
</dbReference>
<dbReference type="Pfam" id="PF18420">
    <property type="entry name" value="CSN4_RPN5_eIF3a"/>
    <property type="match status" value="1"/>
</dbReference>
<evidence type="ECO:0000256" key="4">
    <source>
        <dbReference type="ARBA" id="ARBA00007780"/>
    </source>
</evidence>
<keyword evidence="15" id="KW-0496">Mitochondrion</keyword>
<keyword evidence="11" id="KW-1000">Mitochondrion outer membrane</keyword>
<accession>A0A182X350</accession>
<dbReference type="PANTHER" id="PTHR10855">
    <property type="entry name" value="26S PROTEASOME NON-ATPASE REGULATORY SUBUNIT 12/COP9 SIGNALOSOME COMPLEX SUBUNIT 4"/>
    <property type="match status" value="1"/>
</dbReference>
<comment type="similarity">
    <text evidence="5">Belongs to the CSN4 family.</text>
</comment>
<dbReference type="SUPFAM" id="SSF46785">
    <property type="entry name" value="Winged helix' DNA-binding domain"/>
    <property type="match status" value="1"/>
</dbReference>
<dbReference type="GO" id="GO:0008308">
    <property type="term" value="F:voltage-gated monoatomic anion channel activity"/>
    <property type="evidence" value="ECO:0007669"/>
    <property type="project" value="InterPro"/>
</dbReference>
<dbReference type="Proteomes" id="UP000076407">
    <property type="component" value="Unassembled WGS sequence"/>
</dbReference>
<dbReference type="GO" id="GO:0015288">
    <property type="term" value="F:porin activity"/>
    <property type="evidence" value="ECO:0007669"/>
    <property type="project" value="UniProtKB-KW"/>
</dbReference>
<evidence type="ECO:0000256" key="16">
    <source>
        <dbReference type="ARBA" id="ARBA00023136"/>
    </source>
</evidence>
<evidence type="ECO:0000256" key="14">
    <source>
        <dbReference type="ARBA" id="ARBA00023114"/>
    </source>
</evidence>
<evidence type="ECO:0000256" key="15">
    <source>
        <dbReference type="ARBA" id="ARBA00023128"/>
    </source>
</evidence>
<dbReference type="CDD" id="cd07306">
    <property type="entry name" value="Porin3_VDAC"/>
    <property type="match status" value="1"/>
</dbReference>
<reference evidence="20" key="1">
    <citation type="submission" date="2020-05" db="UniProtKB">
        <authorList>
            <consortium name="EnsemblMetazoa"/>
        </authorList>
    </citation>
    <scope>IDENTIFICATION</scope>
    <source>
        <strain evidence="20">SANGQUA</strain>
    </source>
</reference>
<dbReference type="PRINTS" id="PR00185">
    <property type="entry name" value="EUKARYTPORIN"/>
</dbReference>
<feature type="compositionally biased region" description="Polar residues" evidence="18">
    <location>
        <begin position="133"/>
        <end position="145"/>
    </location>
</feature>
<sequence length="763" mass="85558">MAPPSYSDLGKQARDVFNKGYHFGLWKLDVKTKTNSGVEFSTSGHSNQDTGKVFGSLETKYKVKEYGLNFSEKWNTDNTLTSEVSVENQLVKGLKVSFDGMFVPHTGYVLMPPSRRRVSFGYAVSYKYRRRPSASTDSENGTEGVSTTADTSTSSSPPPPRNGNSSSTNGVFTLSYRSKTGRFKTAYSHDRVRVDADFNVDLSGPLVNASGVAAYQGWLAGYQVAFDSQKSKITANNFALGYSAGDFVLHTNVNDGREFGGLIYQRCNDRLETAVQLSWASGSNATKFGMGAKYDLDKDACVRAKVNNQSQIGLGYQQKLRDGITLTLSTLVDGKNFNAGGHKIGFRVILRKIAMAISTSVLRTQLVALTNSSGIHKEQVDKYRSLLDQILLNTGNELVDTLKLFIEAILNEHVSLVISRQLLSDVSTHLTKLPDDISKSVAHFTLDKVQPRVISFEEQVACIRQHLAQIYERNQNWKEAANVLGGIPLETGQKPYPLDYKLETYLKIARLYLEDEDPVQAEAFINRASILQADTKDEKLQILYKVCYARVLDYRRKFIEAAQRYNELSYRTIVDEGERMTALKKALICTVLASAGQQRSRMLATLFKDERCQHLPAYSILEKMYLDRIIRRSELQEFEALLQMHQKASTLDGSSILDRAVFEHNLLSASKLYNNITFEELGALLEIPPPKAERIASQMITEGRMNGYIDQIDGVVHFETREVLPQWDKQIQGLCYQLNGLIEKIGAAEPDWMAKIMEEEMCT</sequence>
<evidence type="ECO:0000256" key="8">
    <source>
        <dbReference type="ARBA" id="ARBA00022452"/>
    </source>
</evidence>
<proteinExistence type="inferred from homology"/>
<dbReference type="InterPro" id="IPR054559">
    <property type="entry name" value="PSMD12-CSN4-like_N"/>
</dbReference>
<dbReference type="Pfam" id="PF01459">
    <property type="entry name" value="Porin_3"/>
    <property type="match status" value="2"/>
</dbReference>
<dbReference type="InterPro" id="IPR000717">
    <property type="entry name" value="PCI_dom"/>
</dbReference>
<evidence type="ECO:0000256" key="18">
    <source>
        <dbReference type="SAM" id="MobiDB-lite"/>
    </source>
</evidence>
<evidence type="ECO:0000256" key="7">
    <source>
        <dbReference type="ARBA" id="ARBA00022448"/>
    </source>
</evidence>
<evidence type="ECO:0000256" key="2">
    <source>
        <dbReference type="ARBA" id="ARBA00004294"/>
    </source>
</evidence>
<keyword evidence="8" id="KW-1134">Transmembrane beta strand</keyword>
<evidence type="ECO:0000256" key="3">
    <source>
        <dbReference type="ARBA" id="ARBA00004496"/>
    </source>
</evidence>
<organism evidence="20 21">
    <name type="scientific">Anopheles quadriannulatus</name>
    <name type="common">Mosquito</name>
    <dbReference type="NCBI Taxonomy" id="34691"/>
    <lineage>
        <taxon>Eukaryota</taxon>
        <taxon>Metazoa</taxon>
        <taxon>Ecdysozoa</taxon>
        <taxon>Arthropoda</taxon>
        <taxon>Hexapoda</taxon>
        <taxon>Insecta</taxon>
        <taxon>Pterygota</taxon>
        <taxon>Neoptera</taxon>
        <taxon>Endopterygota</taxon>
        <taxon>Diptera</taxon>
        <taxon>Nematocera</taxon>
        <taxon>Culicoidea</taxon>
        <taxon>Culicidae</taxon>
        <taxon>Anophelinae</taxon>
        <taxon>Anopheles</taxon>
    </lineage>
</organism>
<dbReference type="Pfam" id="PF01399">
    <property type="entry name" value="PCI"/>
    <property type="match status" value="1"/>
</dbReference>
<keyword evidence="12" id="KW-0736">Signalosome</keyword>